<organism evidence="2 3">
    <name type="scientific">Candidatus Accumulibacter vicinus</name>
    <dbReference type="NCBI Taxonomy" id="2954382"/>
    <lineage>
        <taxon>Bacteria</taxon>
        <taxon>Pseudomonadati</taxon>
        <taxon>Pseudomonadota</taxon>
        <taxon>Betaproteobacteria</taxon>
        <taxon>Candidatus Accumulibacter</taxon>
    </lineage>
</organism>
<sequence>MKNPPFQAPKNRGFTLTELAVVLVIISILIGGLLVPLSSQIDARNSHDTRAAMAEIREALLGFAAAKGYFPCPAIPTIASESPNAGLEGGRNAGSCIHPAGVLPWATLAVAEKDAWGRRYSYRVTPEFSNAPPLLPFNLSSIGDIKVLSSAGGVAVATVVPAIVISHGKNGNGAYTAEGTQLPEGSDADEIENRVLNTSTGVWSDGAVAKEFVKRVAPTVTYDDEVVWIAPGVLFNRMITAGKLP</sequence>
<feature type="transmembrane region" description="Helical" evidence="1">
    <location>
        <begin position="20"/>
        <end position="37"/>
    </location>
</feature>
<dbReference type="NCBIfam" id="TIGR02532">
    <property type="entry name" value="IV_pilin_GFxxxE"/>
    <property type="match status" value="1"/>
</dbReference>
<keyword evidence="1" id="KW-0472">Membrane</keyword>
<dbReference type="InterPro" id="IPR045584">
    <property type="entry name" value="Pilin-like"/>
</dbReference>
<keyword evidence="1" id="KW-0812">Transmembrane</keyword>
<dbReference type="Proteomes" id="UP000019812">
    <property type="component" value="Unassembled WGS sequence"/>
</dbReference>
<dbReference type="Pfam" id="PF07963">
    <property type="entry name" value="N_methyl"/>
    <property type="match status" value="1"/>
</dbReference>
<dbReference type="AlphaFoldDB" id="A0A084XVE6"/>
<comment type="caution">
    <text evidence="2">The sequence shown here is derived from an EMBL/GenBank/DDBJ whole genome shotgun (WGS) entry which is preliminary data.</text>
</comment>
<name>A0A084XVE6_9PROT</name>
<dbReference type="Gene3D" id="3.30.700.10">
    <property type="entry name" value="Glycoprotein, Type 4 Pilin"/>
    <property type="match status" value="1"/>
</dbReference>
<dbReference type="InterPro" id="IPR012902">
    <property type="entry name" value="N_methyl_site"/>
</dbReference>
<dbReference type="RefSeq" id="WP_034930314.1">
    <property type="nucleotide sequence ID" value="NZ_JDSS02000043.1"/>
</dbReference>
<evidence type="ECO:0000313" key="3">
    <source>
        <dbReference type="Proteomes" id="UP000019812"/>
    </source>
</evidence>
<dbReference type="SUPFAM" id="SSF54523">
    <property type="entry name" value="Pili subunits"/>
    <property type="match status" value="1"/>
</dbReference>
<accession>A0A084XVE6</accession>
<keyword evidence="1" id="KW-1133">Transmembrane helix</keyword>
<evidence type="ECO:0000313" key="2">
    <source>
        <dbReference type="EMBL" id="KFB66440.1"/>
    </source>
</evidence>
<proteinExistence type="predicted"/>
<reference evidence="2 3" key="1">
    <citation type="submission" date="2014-07" db="EMBL/GenBank/DDBJ databases">
        <title>Expanding our view of genomic diversity in Candidatus Accumulibacter clades.</title>
        <authorList>
            <person name="Skennerton C.T."/>
            <person name="Barr J.J."/>
            <person name="Slater F.R."/>
            <person name="Bond P.L."/>
            <person name="Tyson G.W."/>
        </authorList>
    </citation>
    <scope>NUCLEOTIDE SEQUENCE [LARGE SCALE GENOMIC DNA]</scope>
    <source>
        <strain evidence="3">SK-01</strain>
    </source>
</reference>
<evidence type="ECO:0000256" key="1">
    <source>
        <dbReference type="SAM" id="Phobius"/>
    </source>
</evidence>
<dbReference type="STRING" id="1457154.CAPSK01_004329"/>
<protein>
    <submittedName>
        <fullName evidence="2">Type II secretion system protein G</fullName>
    </submittedName>
</protein>
<gene>
    <name evidence="2" type="ORF">CAPSK01_004329</name>
</gene>
<dbReference type="EMBL" id="JDSS02000043">
    <property type="protein sequence ID" value="KFB66440.1"/>
    <property type="molecule type" value="Genomic_DNA"/>
</dbReference>